<dbReference type="AlphaFoldDB" id="A0A2W5FMB6"/>
<dbReference type="InterPro" id="IPR010131">
    <property type="entry name" value="MdtP/NodT-like"/>
</dbReference>
<dbReference type="NCBIfam" id="TIGR01845">
    <property type="entry name" value="outer_NodT"/>
    <property type="match status" value="1"/>
</dbReference>
<comment type="caution">
    <text evidence="10">The sequence shown here is derived from an EMBL/GenBank/DDBJ whole genome shotgun (WGS) entry which is preliminary data.</text>
</comment>
<evidence type="ECO:0000256" key="4">
    <source>
        <dbReference type="ARBA" id="ARBA00022692"/>
    </source>
</evidence>
<evidence type="ECO:0000256" key="7">
    <source>
        <dbReference type="ARBA" id="ARBA00023139"/>
    </source>
</evidence>
<accession>A0A2W5FMB6</accession>
<keyword evidence="7 9" id="KW-0564">Palmitate</keyword>
<dbReference type="EMBL" id="QFOT01000035">
    <property type="protein sequence ID" value="PZP56163.1"/>
    <property type="molecule type" value="Genomic_DNA"/>
</dbReference>
<dbReference type="Gene3D" id="1.20.1600.10">
    <property type="entry name" value="Outer membrane efflux proteins (OEP)"/>
    <property type="match status" value="1"/>
</dbReference>
<evidence type="ECO:0000256" key="5">
    <source>
        <dbReference type="ARBA" id="ARBA00022729"/>
    </source>
</evidence>
<dbReference type="Gene3D" id="2.20.200.10">
    <property type="entry name" value="Outer membrane efflux proteins (OEP)"/>
    <property type="match status" value="1"/>
</dbReference>
<dbReference type="Pfam" id="PF02321">
    <property type="entry name" value="OEP"/>
    <property type="match status" value="2"/>
</dbReference>
<evidence type="ECO:0000256" key="9">
    <source>
        <dbReference type="RuleBase" id="RU362097"/>
    </source>
</evidence>
<gene>
    <name evidence="10" type="ORF">DI586_04565</name>
</gene>
<reference evidence="10 11" key="1">
    <citation type="submission" date="2017-08" db="EMBL/GenBank/DDBJ databases">
        <title>Infants hospitalized years apart are colonized by the same room-sourced microbial strains.</title>
        <authorList>
            <person name="Brooks B."/>
            <person name="Olm M.R."/>
            <person name="Firek B.A."/>
            <person name="Baker R."/>
            <person name="Thomas B.C."/>
            <person name="Morowitz M.J."/>
            <person name="Banfield J.F."/>
        </authorList>
    </citation>
    <scope>NUCLEOTIDE SEQUENCE [LARGE SCALE GENOMIC DNA]</scope>
    <source>
        <strain evidence="10">S2_006_000_R2_64</strain>
    </source>
</reference>
<comment type="subcellular location">
    <subcellularLocation>
        <location evidence="9">Cell membrane</location>
        <topology evidence="9">Lipid-anchor</topology>
    </subcellularLocation>
    <subcellularLocation>
        <location evidence="1">Membrane</location>
    </subcellularLocation>
</comment>
<proteinExistence type="inferred from homology"/>
<dbReference type="Proteomes" id="UP000249739">
    <property type="component" value="Unassembled WGS sequence"/>
</dbReference>
<evidence type="ECO:0000313" key="11">
    <source>
        <dbReference type="Proteomes" id="UP000249739"/>
    </source>
</evidence>
<sequence>MFKVQVPKAFPLAAISLTLFLTGCANIPDLDDLVSFRSMSSFETTESFSSQKTEWPTDEWWLAYGDPQLDNLIQSSFEKSPDIAQAAARVRQAEGLAQQQGSALFPEVTGNGFIQKSKQSYYNGAPADFVPHGFQNAARATLDIGYQLDFWGKNRNLLDAAISGKKAAELQAAQARLSLAASIAETYSQLVQQYAALDAAQDALDIRGKTADLIKDRFDEGLENAGGYDQQLAAQASAEAEIEYLNESIALTKNRLAALSGTGPDRALLIGRPKVKALKSFGLPDNVPAELIGRRPDILAAKYIAMGAAKRVDAAKADFYPNINLAAYFGQQSLGLEYFTEKGSFIGAFGPAISLPIFEGGRLSGQYKQNAAQYETAVAQYNATLITALNEVADAATSKKALIARTQKTEKAVKASERAYKVAMDRYKGGLSPYLDVLRAEDGVVSSRRELSQIKTRAFVLDVQMVRALGGGFNSQE</sequence>
<keyword evidence="8 9" id="KW-0449">Lipoprotein</keyword>
<keyword evidence="4 9" id="KW-0812">Transmembrane</keyword>
<keyword evidence="5" id="KW-0732">Signal</keyword>
<evidence type="ECO:0000256" key="6">
    <source>
        <dbReference type="ARBA" id="ARBA00023136"/>
    </source>
</evidence>
<keyword evidence="3 9" id="KW-1134">Transmembrane beta strand</keyword>
<evidence type="ECO:0000256" key="2">
    <source>
        <dbReference type="ARBA" id="ARBA00007613"/>
    </source>
</evidence>
<organism evidence="10 11">
    <name type="scientific">Micavibrio aeruginosavorus</name>
    <dbReference type="NCBI Taxonomy" id="349221"/>
    <lineage>
        <taxon>Bacteria</taxon>
        <taxon>Pseudomonadati</taxon>
        <taxon>Bdellovibrionota</taxon>
        <taxon>Bdellovibrionia</taxon>
        <taxon>Bdellovibrionales</taxon>
        <taxon>Pseudobdellovibrionaceae</taxon>
        <taxon>Micavibrio</taxon>
    </lineage>
</organism>
<dbReference type="GO" id="GO:0005886">
    <property type="term" value="C:plasma membrane"/>
    <property type="evidence" value="ECO:0007669"/>
    <property type="project" value="UniProtKB-SubCell"/>
</dbReference>
<dbReference type="GO" id="GO:0015562">
    <property type="term" value="F:efflux transmembrane transporter activity"/>
    <property type="evidence" value="ECO:0007669"/>
    <property type="project" value="InterPro"/>
</dbReference>
<dbReference type="PROSITE" id="PS51257">
    <property type="entry name" value="PROKAR_LIPOPROTEIN"/>
    <property type="match status" value="1"/>
</dbReference>
<comment type="similarity">
    <text evidence="2 9">Belongs to the outer membrane factor (OMF) (TC 1.B.17) family.</text>
</comment>
<dbReference type="SUPFAM" id="SSF56954">
    <property type="entry name" value="Outer membrane efflux proteins (OEP)"/>
    <property type="match status" value="1"/>
</dbReference>
<dbReference type="InterPro" id="IPR003423">
    <property type="entry name" value="OMP_efflux"/>
</dbReference>
<evidence type="ECO:0000256" key="1">
    <source>
        <dbReference type="ARBA" id="ARBA00004370"/>
    </source>
</evidence>
<evidence type="ECO:0000256" key="8">
    <source>
        <dbReference type="ARBA" id="ARBA00023288"/>
    </source>
</evidence>
<evidence type="ECO:0000256" key="3">
    <source>
        <dbReference type="ARBA" id="ARBA00022452"/>
    </source>
</evidence>
<name>A0A2W5FMB6_9BACT</name>
<dbReference type="PANTHER" id="PTHR30203:SF20">
    <property type="entry name" value="MULTIDRUG RESISTANCE OUTER MEMBRANE PROTEIN MDTP-RELATED"/>
    <property type="match status" value="1"/>
</dbReference>
<protein>
    <submittedName>
        <fullName evidence="10">Multidrug transporter</fullName>
    </submittedName>
</protein>
<keyword evidence="6 9" id="KW-0472">Membrane</keyword>
<evidence type="ECO:0000313" key="10">
    <source>
        <dbReference type="EMBL" id="PZP56163.1"/>
    </source>
</evidence>
<dbReference type="PANTHER" id="PTHR30203">
    <property type="entry name" value="OUTER MEMBRANE CATION EFFLUX PROTEIN"/>
    <property type="match status" value="1"/>
</dbReference>